<dbReference type="SUPFAM" id="SSF53822">
    <property type="entry name" value="Periplasmic binding protein-like I"/>
    <property type="match status" value="1"/>
</dbReference>
<dbReference type="Proteomes" id="UP000262379">
    <property type="component" value="Unassembled WGS sequence"/>
</dbReference>
<keyword evidence="6" id="KW-1185">Reference proteome</keyword>
<gene>
    <name evidence="5" type="ORF">DY251_16420</name>
</gene>
<feature type="domain" description="Transcriptional regulator LacI/GalR-like sensor" evidence="4">
    <location>
        <begin position="26"/>
        <end position="73"/>
    </location>
</feature>
<evidence type="ECO:0000256" key="1">
    <source>
        <dbReference type="ARBA" id="ARBA00023015"/>
    </source>
</evidence>
<evidence type="ECO:0000313" key="5">
    <source>
        <dbReference type="EMBL" id="RFC65883.1"/>
    </source>
</evidence>
<organism evidence="5 6">
    <name type="scientific">Mesorhizobium denitrificans</name>
    <dbReference type="NCBI Taxonomy" id="2294114"/>
    <lineage>
        <taxon>Bacteria</taxon>
        <taxon>Pseudomonadati</taxon>
        <taxon>Pseudomonadota</taxon>
        <taxon>Alphaproteobacteria</taxon>
        <taxon>Hyphomicrobiales</taxon>
        <taxon>Phyllobacteriaceae</taxon>
        <taxon>Mesorhizobium</taxon>
    </lineage>
</organism>
<reference evidence="6" key="1">
    <citation type="submission" date="2018-08" db="EMBL/GenBank/DDBJ databases">
        <authorList>
            <person name="Im W.T."/>
        </authorList>
    </citation>
    <scope>NUCLEOTIDE SEQUENCE [LARGE SCALE GENOMIC DNA]</scope>
    <source>
        <strain evidence="6">LA-28</strain>
    </source>
</reference>
<dbReference type="InterPro" id="IPR028082">
    <property type="entry name" value="Peripla_BP_I"/>
</dbReference>
<evidence type="ECO:0000259" key="4">
    <source>
        <dbReference type="Pfam" id="PF13377"/>
    </source>
</evidence>
<comment type="caution">
    <text evidence="5">The sequence shown here is derived from an EMBL/GenBank/DDBJ whole genome shotgun (WGS) entry which is preliminary data.</text>
</comment>
<dbReference type="EMBL" id="QURN01000013">
    <property type="protein sequence ID" value="RFC65883.1"/>
    <property type="molecule type" value="Genomic_DNA"/>
</dbReference>
<sequence length="93" mass="10057">MTVVGTMQAFRERGLSAPDDMALVTFRERGLSAPDDMALVCFDEVEHLAVLSPFLTVIDQPADTFGSLGARCCWNAFPARRASVAGASCFRLT</sequence>
<dbReference type="RefSeq" id="WP_116624990.1">
    <property type="nucleotide sequence ID" value="NZ_QURN01000013.1"/>
</dbReference>
<dbReference type="Gene3D" id="3.40.50.2300">
    <property type="match status" value="2"/>
</dbReference>
<keyword evidence="2" id="KW-0238">DNA-binding</keyword>
<dbReference type="AlphaFoldDB" id="A0A371X9H5"/>
<proteinExistence type="predicted"/>
<evidence type="ECO:0000313" key="6">
    <source>
        <dbReference type="Proteomes" id="UP000262379"/>
    </source>
</evidence>
<evidence type="ECO:0000256" key="2">
    <source>
        <dbReference type="ARBA" id="ARBA00023125"/>
    </source>
</evidence>
<keyword evidence="1" id="KW-0805">Transcription regulation</keyword>
<evidence type="ECO:0000256" key="3">
    <source>
        <dbReference type="ARBA" id="ARBA00023163"/>
    </source>
</evidence>
<dbReference type="Pfam" id="PF13377">
    <property type="entry name" value="Peripla_BP_3"/>
    <property type="match status" value="1"/>
</dbReference>
<name>A0A371X9H5_9HYPH</name>
<dbReference type="InterPro" id="IPR046335">
    <property type="entry name" value="LacI/GalR-like_sensor"/>
</dbReference>
<protein>
    <recommendedName>
        <fullName evidence="4">Transcriptional regulator LacI/GalR-like sensor domain-containing protein</fullName>
    </recommendedName>
</protein>
<keyword evidence="3" id="KW-0804">Transcription</keyword>
<dbReference type="GO" id="GO:0003677">
    <property type="term" value="F:DNA binding"/>
    <property type="evidence" value="ECO:0007669"/>
    <property type="project" value="UniProtKB-KW"/>
</dbReference>
<accession>A0A371X9H5</accession>